<dbReference type="Proteomes" id="UP000823914">
    <property type="component" value="Unassembled WGS sequence"/>
</dbReference>
<evidence type="ECO:0000313" key="1">
    <source>
        <dbReference type="EMBL" id="MBU3850637.1"/>
    </source>
</evidence>
<reference evidence="1" key="1">
    <citation type="journal article" date="2021" name="PeerJ">
        <title>Extensive microbial diversity within the chicken gut microbiome revealed by metagenomics and culture.</title>
        <authorList>
            <person name="Gilroy R."/>
            <person name="Ravi A."/>
            <person name="Getino M."/>
            <person name="Pursley I."/>
            <person name="Horton D.L."/>
            <person name="Alikhan N.F."/>
            <person name="Baker D."/>
            <person name="Gharbi K."/>
            <person name="Hall N."/>
            <person name="Watson M."/>
            <person name="Adriaenssens E.M."/>
            <person name="Foster-Nyarko E."/>
            <person name="Jarju S."/>
            <person name="Secka A."/>
            <person name="Antonio M."/>
            <person name="Oren A."/>
            <person name="Chaudhuri R.R."/>
            <person name="La Ragione R."/>
            <person name="Hildebrand F."/>
            <person name="Pallen M.J."/>
        </authorList>
    </citation>
    <scope>NUCLEOTIDE SEQUENCE</scope>
    <source>
        <strain evidence="1">Gambia15-2214</strain>
    </source>
</reference>
<proteinExistence type="predicted"/>
<dbReference type="AlphaFoldDB" id="A0A9E2NZG8"/>
<accession>A0A9E2NZG8</accession>
<gene>
    <name evidence="1" type="ORF">IAA16_08730</name>
</gene>
<protein>
    <recommendedName>
        <fullName evidence="3">Helicase</fullName>
    </recommendedName>
</protein>
<organism evidence="1 2">
    <name type="scientific">Candidatus Treponema excrementipullorum</name>
    <dbReference type="NCBI Taxonomy" id="2838768"/>
    <lineage>
        <taxon>Bacteria</taxon>
        <taxon>Pseudomonadati</taxon>
        <taxon>Spirochaetota</taxon>
        <taxon>Spirochaetia</taxon>
        <taxon>Spirochaetales</taxon>
        <taxon>Treponemataceae</taxon>
        <taxon>Treponema</taxon>
    </lineage>
</organism>
<sequence>MEPEQVKIIDNVNHTLAADLRETIIPKSKMQVAAACFSIYAFQELKENLKNIEQLQFIFTSPTFIKERIPKVKREFYIPRLNREKGLYGTEFEI</sequence>
<comment type="caution">
    <text evidence="1">The sequence shown here is derived from an EMBL/GenBank/DDBJ whole genome shotgun (WGS) entry which is preliminary data.</text>
</comment>
<dbReference type="EMBL" id="JAHLFV010000202">
    <property type="protein sequence ID" value="MBU3850637.1"/>
    <property type="molecule type" value="Genomic_DNA"/>
</dbReference>
<evidence type="ECO:0000313" key="2">
    <source>
        <dbReference type="Proteomes" id="UP000823914"/>
    </source>
</evidence>
<evidence type="ECO:0008006" key="3">
    <source>
        <dbReference type="Google" id="ProtNLM"/>
    </source>
</evidence>
<feature type="non-terminal residue" evidence="1">
    <location>
        <position position="94"/>
    </location>
</feature>
<reference evidence="1" key="2">
    <citation type="submission" date="2021-04" db="EMBL/GenBank/DDBJ databases">
        <authorList>
            <person name="Gilroy R."/>
        </authorList>
    </citation>
    <scope>NUCLEOTIDE SEQUENCE</scope>
    <source>
        <strain evidence="1">Gambia15-2214</strain>
    </source>
</reference>
<name>A0A9E2NZG8_9SPIR</name>